<evidence type="ECO:0000313" key="1">
    <source>
        <dbReference type="EMBL" id="KRK94666.1"/>
    </source>
</evidence>
<organism evidence="1 2">
    <name type="scientific">Levilactobacillus acidifarinae DSM 19394 = JCM 15949</name>
    <dbReference type="NCBI Taxonomy" id="1423715"/>
    <lineage>
        <taxon>Bacteria</taxon>
        <taxon>Bacillati</taxon>
        <taxon>Bacillota</taxon>
        <taxon>Bacilli</taxon>
        <taxon>Lactobacillales</taxon>
        <taxon>Lactobacillaceae</taxon>
        <taxon>Levilactobacillus</taxon>
    </lineage>
</organism>
<comment type="caution">
    <text evidence="1">The sequence shown here is derived from an EMBL/GenBank/DDBJ whole genome shotgun (WGS) entry which is preliminary data.</text>
</comment>
<keyword evidence="2" id="KW-1185">Reference proteome</keyword>
<proteinExistence type="predicted"/>
<dbReference type="EMBL" id="AZDV01000026">
    <property type="protein sequence ID" value="KRK94666.1"/>
    <property type="molecule type" value="Genomic_DNA"/>
</dbReference>
<accession>A0A0R1LQZ3</accession>
<dbReference type="PATRIC" id="fig|1423715.3.peg.664"/>
<gene>
    <name evidence="1" type="ORF">FD25_GL000637</name>
</gene>
<reference evidence="1 2" key="1">
    <citation type="journal article" date="2015" name="Genome Announc.">
        <title>Expanding the biotechnology potential of lactobacilli through comparative genomics of 213 strains and associated genera.</title>
        <authorList>
            <person name="Sun Z."/>
            <person name="Harris H.M."/>
            <person name="McCann A."/>
            <person name="Guo C."/>
            <person name="Argimon S."/>
            <person name="Zhang W."/>
            <person name="Yang X."/>
            <person name="Jeffery I.B."/>
            <person name="Cooney J.C."/>
            <person name="Kagawa T.F."/>
            <person name="Liu W."/>
            <person name="Song Y."/>
            <person name="Salvetti E."/>
            <person name="Wrobel A."/>
            <person name="Rasinkangas P."/>
            <person name="Parkhill J."/>
            <person name="Rea M.C."/>
            <person name="O'Sullivan O."/>
            <person name="Ritari J."/>
            <person name="Douillard F.P."/>
            <person name="Paul Ross R."/>
            <person name="Yang R."/>
            <person name="Briner A.E."/>
            <person name="Felis G.E."/>
            <person name="de Vos W.M."/>
            <person name="Barrangou R."/>
            <person name="Klaenhammer T.R."/>
            <person name="Caufield P.W."/>
            <person name="Cui Y."/>
            <person name="Zhang H."/>
            <person name="O'Toole P.W."/>
        </authorList>
    </citation>
    <scope>NUCLEOTIDE SEQUENCE [LARGE SCALE GENOMIC DNA]</scope>
    <source>
        <strain evidence="1 2">DSM 19394</strain>
    </source>
</reference>
<evidence type="ECO:0000313" key="2">
    <source>
        <dbReference type="Proteomes" id="UP000051955"/>
    </source>
</evidence>
<dbReference type="AlphaFoldDB" id="A0A0R1LQZ3"/>
<protein>
    <submittedName>
        <fullName evidence="1">Uncharacterized protein</fullName>
    </submittedName>
</protein>
<sequence>MKLINGLGLTLLLGTAVWTGTTIQANAKTLTWHSGTPKSLRKTWYHNGTGDNQAYITYSATKSTGNLLQATNAKNTYAKLPGYGLKKLKYQTLGHHVYRLSGIQYSPKGSTVQFDGQRMTYQVKVVSKHQLHFYKGYAKYVTKPAFKVVAFNQLTH</sequence>
<name>A0A0R1LQZ3_9LACO</name>
<dbReference type="RefSeq" id="WP_057803809.1">
    <property type="nucleotide sequence ID" value="NZ_AZDV01000026.1"/>
</dbReference>
<dbReference type="Proteomes" id="UP000051955">
    <property type="component" value="Unassembled WGS sequence"/>
</dbReference>